<dbReference type="AlphaFoldDB" id="A0A9Q3P3W4"/>
<organism evidence="2 3">
    <name type="scientific">Austropuccinia psidii MF-1</name>
    <dbReference type="NCBI Taxonomy" id="1389203"/>
    <lineage>
        <taxon>Eukaryota</taxon>
        <taxon>Fungi</taxon>
        <taxon>Dikarya</taxon>
        <taxon>Basidiomycota</taxon>
        <taxon>Pucciniomycotina</taxon>
        <taxon>Pucciniomycetes</taxon>
        <taxon>Pucciniales</taxon>
        <taxon>Sphaerophragmiaceae</taxon>
        <taxon>Austropuccinia</taxon>
    </lineage>
</organism>
<name>A0A9Q3P3W4_9BASI</name>
<keyword evidence="3" id="KW-1185">Reference proteome</keyword>
<feature type="region of interest" description="Disordered" evidence="1">
    <location>
        <begin position="1"/>
        <end position="27"/>
    </location>
</feature>
<comment type="caution">
    <text evidence="2">The sequence shown here is derived from an EMBL/GenBank/DDBJ whole genome shotgun (WGS) entry which is preliminary data.</text>
</comment>
<proteinExistence type="predicted"/>
<evidence type="ECO:0000256" key="1">
    <source>
        <dbReference type="SAM" id="MobiDB-lite"/>
    </source>
</evidence>
<evidence type="ECO:0000313" key="3">
    <source>
        <dbReference type="Proteomes" id="UP000765509"/>
    </source>
</evidence>
<gene>
    <name evidence="2" type="ORF">O181_088405</name>
</gene>
<evidence type="ECO:0000313" key="2">
    <source>
        <dbReference type="EMBL" id="MBW0548690.1"/>
    </source>
</evidence>
<protein>
    <submittedName>
        <fullName evidence="2">Uncharacterized protein</fullName>
    </submittedName>
</protein>
<dbReference type="EMBL" id="AVOT02053937">
    <property type="protein sequence ID" value="MBW0548690.1"/>
    <property type="molecule type" value="Genomic_DNA"/>
</dbReference>
<dbReference type="OrthoDB" id="7691805at2759"/>
<reference evidence="2" key="1">
    <citation type="submission" date="2021-03" db="EMBL/GenBank/DDBJ databases">
        <title>Draft genome sequence of rust myrtle Austropuccinia psidii MF-1, a brazilian biotype.</title>
        <authorList>
            <person name="Quecine M.C."/>
            <person name="Pachon D.M.R."/>
            <person name="Bonatelli M.L."/>
            <person name="Correr F.H."/>
            <person name="Franceschini L.M."/>
            <person name="Leite T.F."/>
            <person name="Margarido G.R.A."/>
            <person name="Almeida C.A."/>
            <person name="Ferrarezi J.A."/>
            <person name="Labate C.A."/>
        </authorList>
    </citation>
    <scope>NUCLEOTIDE SEQUENCE</scope>
    <source>
        <strain evidence="2">MF-1</strain>
    </source>
</reference>
<feature type="compositionally biased region" description="Low complexity" evidence="1">
    <location>
        <begin position="1"/>
        <end position="22"/>
    </location>
</feature>
<dbReference type="Proteomes" id="UP000765509">
    <property type="component" value="Unassembled WGS sequence"/>
</dbReference>
<sequence>MQVDYTSPITLSTSSQSSTWHSRLGNPGTAPLKSMGLAPLHSSCQVCELNKATLLPFNDEFEHYLLTIVDQFTSFKTVRLLKSKSETFDQFTIVKNSMENLHD</sequence>
<accession>A0A9Q3P3W4</accession>